<dbReference type="GO" id="GO:0003684">
    <property type="term" value="F:damaged DNA binding"/>
    <property type="evidence" value="ECO:0007669"/>
    <property type="project" value="TreeGrafter"/>
</dbReference>
<dbReference type="PANTHER" id="PTHR19306">
    <property type="entry name" value="STRUCTURAL MAINTENANCE OF CHROMOSOMES 5,6 SMC5, SMC6"/>
    <property type="match status" value="1"/>
</dbReference>
<evidence type="ECO:0000256" key="11">
    <source>
        <dbReference type="SAM" id="Coils"/>
    </source>
</evidence>
<keyword evidence="8" id="KW-0233">DNA recombination</keyword>
<feature type="region of interest" description="Disordered" evidence="12">
    <location>
        <begin position="54"/>
        <end position="82"/>
    </location>
</feature>
<dbReference type="GO" id="GO:0003697">
    <property type="term" value="F:single-stranded DNA binding"/>
    <property type="evidence" value="ECO:0007669"/>
    <property type="project" value="TreeGrafter"/>
</dbReference>
<keyword evidence="4" id="KW-0547">Nucleotide-binding</keyword>
<keyword evidence="10" id="KW-0539">Nucleus</keyword>
<proteinExistence type="predicted"/>
<keyword evidence="3" id="KW-0158">Chromosome</keyword>
<dbReference type="GO" id="GO:0035861">
    <property type="term" value="C:site of double-strand break"/>
    <property type="evidence" value="ECO:0007669"/>
    <property type="project" value="TreeGrafter"/>
</dbReference>
<dbReference type="OrthoDB" id="10676157at2759"/>
<evidence type="ECO:0000256" key="4">
    <source>
        <dbReference type="ARBA" id="ARBA00022741"/>
    </source>
</evidence>
<name>A0A1D2NFV7_ORCCI</name>
<evidence type="ECO:0000256" key="10">
    <source>
        <dbReference type="ARBA" id="ARBA00023242"/>
    </source>
</evidence>
<keyword evidence="7 11" id="KW-0175">Coiled coil</keyword>
<evidence type="ECO:0000256" key="8">
    <source>
        <dbReference type="ARBA" id="ARBA00023172"/>
    </source>
</evidence>
<evidence type="ECO:0000256" key="7">
    <source>
        <dbReference type="ARBA" id="ARBA00023054"/>
    </source>
</evidence>
<feature type="coiled-coil region" evidence="11">
    <location>
        <begin position="516"/>
        <end position="578"/>
    </location>
</feature>
<keyword evidence="6" id="KW-0067">ATP-binding</keyword>
<evidence type="ECO:0000256" key="2">
    <source>
        <dbReference type="ARBA" id="ARBA00004286"/>
    </source>
</evidence>
<dbReference type="GO" id="GO:0030915">
    <property type="term" value="C:Smc5-Smc6 complex"/>
    <property type="evidence" value="ECO:0007669"/>
    <property type="project" value="TreeGrafter"/>
</dbReference>
<organism evidence="13 14">
    <name type="scientific">Orchesella cincta</name>
    <name type="common">Springtail</name>
    <name type="synonym">Podura cincta</name>
    <dbReference type="NCBI Taxonomy" id="48709"/>
    <lineage>
        <taxon>Eukaryota</taxon>
        <taxon>Metazoa</taxon>
        <taxon>Ecdysozoa</taxon>
        <taxon>Arthropoda</taxon>
        <taxon>Hexapoda</taxon>
        <taxon>Collembola</taxon>
        <taxon>Entomobryomorpha</taxon>
        <taxon>Entomobryoidea</taxon>
        <taxon>Orchesellidae</taxon>
        <taxon>Orchesellinae</taxon>
        <taxon>Orchesella</taxon>
    </lineage>
</organism>
<dbReference type="GO" id="GO:0000724">
    <property type="term" value="P:double-strand break repair via homologous recombination"/>
    <property type="evidence" value="ECO:0007669"/>
    <property type="project" value="TreeGrafter"/>
</dbReference>
<evidence type="ECO:0000256" key="1">
    <source>
        <dbReference type="ARBA" id="ARBA00004123"/>
    </source>
</evidence>
<evidence type="ECO:0000256" key="3">
    <source>
        <dbReference type="ARBA" id="ARBA00022454"/>
    </source>
</evidence>
<comment type="caution">
    <text evidence="13">The sequence shown here is derived from an EMBL/GenBank/DDBJ whole genome shotgun (WGS) entry which is preliminary data.</text>
</comment>
<dbReference type="GO" id="GO:0005634">
    <property type="term" value="C:nucleus"/>
    <property type="evidence" value="ECO:0007669"/>
    <property type="project" value="UniProtKB-SubCell"/>
</dbReference>
<sequence>MDQARERIKSCISALPPLKSVKVYAEIKEEVVEEPTKPKERCFSLSVVELSWNETTSSSSESEEDDVFENSKGDTLDNSHSVSGTIVNLTEDTITGPENQETISTSSDLSISYECLDNEWDLLEAEKEALWVLHKRIKKQKTNVVKSRSAFESKIVEICQLQAELKGRIKERVEMKLKIKTCKEAIEKLKSDKQEAKRITENLHQTKEKAETELVEAQAKYDLLRVDEDKYSDRFEHYGKKVKASVEERTTLYRNIDSLNMQLVDLEVADDETGIKHLDASDPLQRIESEYAFYPNVDNCTPENIGNAENPKKCVEAMENFTMIIRANIHRFKHLPMGPLFKCLKIQRKRFSHLIEHVLRPYLFTFLVDNIVDGLVMEELIAKHFEGTGNGGSVDSHGVVRPKYFVYDFNTQYQIGSRISLAMELDLENLFDAVHFDDVVWGMFLSQKIQIEKIIFMENESLGFMLMSNLKRNPEECNLVYTLDGFTIDPFPCFRTKRIQLYPYTVYLECFPDPKIEQVRTKIKQEQIKIGNLDAEIYIHRQIQMEVAEELDKIRSEMSKLHVEATKYHKEKKDAEAQLKKGISAANEQKVLKLLRTSLEQIKEGIMLSKLMKNFRSWK</sequence>
<comment type="subcellular location">
    <subcellularLocation>
        <location evidence="2">Chromosome</location>
    </subcellularLocation>
    <subcellularLocation>
        <location evidence="1">Nucleus</location>
    </subcellularLocation>
</comment>
<evidence type="ECO:0000313" key="14">
    <source>
        <dbReference type="Proteomes" id="UP000094527"/>
    </source>
</evidence>
<dbReference type="PANTHER" id="PTHR19306:SF6">
    <property type="entry name" value="STRUCTURAL MAINTENANCE OF CHROMOSOMES PROTEIN 6"/>
    <property type="match status" value="1"/>
</dbReference>
<feature type="coiled-coil region" evidence="11">
    <location>
        <begin position="172"/>
        <end position="227"/>
    </location>
</feature>
<protein>
    <submittedName>
        <fullName evidence="13">Structural maintenance of chromosomes protein 6</fullName>
    </submittedName>
</protein>
<gene>
    <name evidence="13" type="ORF">Ocin01_02501</name>
</gene>
<dbReference type="AlphaFoldDB" id="A0A1D2NFV7"/>
<reference evidence="13 14" key="1">
    <citation type="journal article" date="2016" name="Genome Biol. Evol.">
        <title>Gene Family Evolution Reflects Adaptation to Soil Environmental Stressors in the Genome of the Collembolan Orchesella cincta.</title>
        <authorList>
            <person name="Faddeeva-Vakhrusheva A."/>
            <person name="Derks M.F."/>
            <person name="Anvar S.Y."/>
            <person name="Agamennone V."/>
            <person name="Suring W."/>
            <person name="Smit S."/>
            <person name="van Straalen N.M."/>
            <person name="Roelofs D."/>
        </authorList>
    </citation>
    <scope>NUCLEOTIDE SEQUENCE [LARGE SCALE GENOMIC DNA]</scope>
    <source>
        <tissue evidence="13">Mixed pool</tissue>
    </source>
</reference>
<dbReference type="Proteomes" id="UP000094527">
    <property type="component" value="Unassembled WGS sequence"/>
</dbReference>
<keyword evidence="9" id="KW-0234">DNA repair</keyword>
<evidence type="ECO:0000256" key="12">
    <source>
        <dbReference type="SAM" id="MobiDB-lite"/>
    </source>
</evidence>
<dbReference type="STRING" id="48709.A0A1D2NFV7"/>
<evidence type="ECO:0000256" key="6">
    <source>
        <dbReference type="ARBA" id="ARBA00022840"/>
    </source>
</evidence>
<evidence type="ECO:0000256" key="5">
    <source>
        <dbReference type="ARBA" id="ARBA00022763"/>
    </source>
</evidence>
<evidence type="ECO:0000313" key="13">
    <source>
        <dbReference type="EMBL" id="ODN04153.1"/>
    </source>
</evidence>
<accession>A0A1D2NFV7</accession>
<keyword evidence="5" id="KW-0227">DNA damage</keyword>
<keyword evidence="14" id="KW-1185">Reference proteome</keyword>
<evidence type="ECO:0000256" key="9">
    <source>
        <dbReference type="ARBA" id="ARBA00023204"/>
    </source>
</evidence>
<dbReference type="GO" id="GO:0005524">
    <property type="term" value="F:ATP binding"/>
    <property type="evidence" value="ECO:0007669"/>
    <property type="project" value="UniProtKB-KW"/>
</dbReference>
<dbReference type="EMBL" id="LJIJ01000053">
    <property type="protein sequence ID" value="ODN04153.1"/>
    <property type="molecule type" value="Genomic_DNA"/>
</dbReference>